<feature type="non-terminal residue" evidence="1">
    <location>
        <position position="1"/>
    </location>
</feature>
<accession>C7DK28</accession>
<evidence type="ECO:0000313" key="1">
    <source>
        <dbReference type="EMBL" id="ACT52882.1"/>
    </source>
</evidence>
<sequence>CCGHWLGVRLSSRVSMLLRAAMLKWRRTHGGILHLLRFVNKCIDRLIRAHSRGLKLIMRSCHVILVGLLNIKYISKTRRAQSQMRYQAKTGGWKSTNRKFWRP</sequence>
<proteinExistence type="evidence at transcript level"/>
<reference evidence="1" key="1">
    <citation type="submission" date="2009-05" db="EMBL/GenBank/DDBJ databases">
        <title>Characterization of Differentially Expressed Genes Related to Laccase Biosynthesis of White-Rot Fungus TR16.</title>
        <authorList>
            <person name="Chen Q.-T."/>
            <person name="Guo L.-Q."/>
            <person name="Lin J.-F."/>
        </authorList>
    </citation>
    <scope>NUCLEOTIDE SEQUENCE</scope>
    <source>
        <strain evidence="1">TR16</strain>
    </source>
</reference>
<dbReference type="AlphaFoldDB" id="C7DK28"/>
<keyword evidence="1" id="KW-0418">Kinase</keyword>
<protein>
    <submittedName>
        <fullName evidence="1">Sensor histidine kinase</fullName>
    </submittedName>
</protein>
<keyword evidence="1" id="KW-0808">Transferase</keyword>
<dbReference type="EMBL" id="GQ141679">
    <property type="protein sequence ID" value="ACT52882.1"/>
    <property type="molecule type" value="mRNA"/>
</dbReference>
<dbReference type="GO" id="GO:0016301">
    <property type="term" value="F:kinase activity"/>
    <property type="evidence" value="ECO:0007669"/>
    <property type="project" value="UniProtKB-KW"/>
</dbReference>
<feature type="non-terminal residue" evidence="1">
    <location>
        <position position="103"/>
    </location>
</feature>
<organism evidence="1">
    <name type="scientific">Polyporus grammocephalus</name>
    <dbReference type="NCBI Taxonomy" id="196234"/>
    <lineage>
        <taxon>Eukaryota</taxon>
        <taxon>Fungi</taxon>
        <taxon>Dikarya</taxon>
        <taxon>Basidiomycota</taxon>
        <taxon>Agaricomycotina</taxon>
        <taxon>Agaricomycetes</taxon>
        <taxon>Polyporales</taxon>
        <taxon>Polyporaceae</taxon>
        <taxon>Polyporus</taxon>
    </lineage>
</organism>
<name>C7DK28_9APHY</name>